<protein>
    <submittedName>
        <fullName evidence="3">Uncharacterized conserved protein YciI, contains a putative active-site phosphohistidine</fullName>
    </submittedName>
</protein>
<evidence type="ECO:0000256" key="1">
    <source>
        <dbReference type="ARBA" id="ARBA00007689"/>
    </source>
</evidence>
<organism evidence="3 4">
    <name type="scientific">Rhizobium lusitanum</name>
    <dbReference type="NCBI Taxonomy" id="293958"/>
    <lineage>
        <taxon>Bacteria</taxon>
        <taxon>Pseudomonadati</taxon>
        <taxon>Pseudomonadota</taxon>
        <taxon>Alphaproteobacteria</taxon>
        <taxon>Hyphomicrobiales</taxon>
        <taxon>Rhizobiaceae</taxon>
        <taxon>Rhizobium/Agrobacterium group</taxon>
        <taxon>Rhizobium</taxon>
    </lineage>
</organism>
<sequence>MFILSLTYLKGNDEADKYMEPHMAWVKEGYAKGWFLASGRKVPRTGGVVFACGDRAELEAYVAADPFTIHGIASYEVQEIALTTVVDGLEALKA</sequence>
<proteinExistence type="inferred from homology"/>
<dbReference type="InterPro" id="IPR005545">
    <property type="entry name" value="YCII"/>
</dbReference>
<name>A0A1C3UVD4_9HYPH</name>
<comment type="similarity">
    <text evidence="1">Belongs to the YciI family.</text>
</comment>
<dbReference type="SUPFAM" id="SSF54909">
    <property type="entry name" value="Dimeric alpha+beta barrel"/>
    <property type="match status" value="1"/>
</dbReference>
<dbReference type="OrthoDB" id="9814407at2"/>
<evidence type="ECO:0000313" key="4">
    <source>
        <dbReference type="Proteomes" id="UP000199205"/>
    </source>
</evidence>
<dbReference type="Pfam" id="PF03795">
    <property type="entry name" value="YCII"/>
    <property type="match status" value="1"/>
</dbReference>
<dbReference type="RefSeq" id="WP_037196399.1">
    <property type="nucleotide sequence ID" value="NZ_FMAF01000003.1"/>
</dbReference>
<dbReference type="EMBL" id="FMAF01000003">
    <property type="protein sequence ID" value="SCB19442.1"/>
    <property type="molecule type" value="Genomic_DNA"/>
</dbReference>
<dbReference type="InterPro" id="IPR011008">
    <property type="entry name" value="Dimeric_a/b-barrel"/>
</dbReference>
<dbReference type="PANTHER" id="PTHR37828">
    <property type="entry name" value="GSR2449 PROTEIN"/>
    <property type="match status" value="1"/>
</dbReference>
<dbReference type="AlphaFoldDB" id="A0A1C3UVD4"/>
<reference evidence="3 4" key="1">
    <citation type="submission" date="2016-08" db="EMBL/GenBank/DDBJ databases">
        <authorList>
            <person name="Seilhamer J.J."/>
        </authorList>
    </citation>
    <scope>NUCLEOTIDE SEQUENCE [LARGE SCALE GENOMIC DNA]</scope>
    <source>
        <strain evidence="3 4">P1-7</strain>
    </source>
</reference>
<feature type="domain" description="YCII-related" evidence="2">
    <location>
        <begin position="1"/>
        <end position="79"/>
    </location>
</feature>
<accession>A0A1C3UVD4</accession>
<evidence type="ECO:0000259" key="2">
    <source>
        <dbReference type="Pfam" id="PF03795"/>
    </source>
</evidence>
<dbReference type="Proteomes" id="UP000199205">
    <property type="component" value="Unassembled WGS sequence"/>
</dbReference>
<evidence type="ECO:0000313" key="3">
    <source>
        <dbReference type="EMBL" id="SCB19442.1"/>
    </source>
</evidence>
<dbReference type="PANTHER" id="PTHR37828:SF1">
    <property type="entry name" value="YCII-RELATED DOMAIN-CONTAINING PROTEIN"/>
    <property type="match status" value="1"/>
</dbReference>
<gene>
    <name evidence="3" type="ORF">GA0061101_103403</name>
</gene>